<feature type="binding site" evidence="9">
    <location>
        <position position="181"/>
    </location>
    <ligand>
        <name>ATP</name>
        <dbReference type="ChEBI" id="CHEBI:30616"/>
    </ligand>
</feature>
<evidence type="ECO:0000256" key="1">
    <source>
        <dbReference type="ARBA" id="ARBA00022679"/>
    </source>
</evidence>
<evidence type="ECO:0000259" key="10">
    <source>
        <dbReference type="Pfam" id="PF00294"/>
    </source>
</evidence>
<dbReference type="Gene3D" id="3.40.1190.20">
    <property type="match status" value="1"/>
</dbReference>
<dbReference type="GO" id="GO:0046872">
    <property type="term" value="F:metal ion binding"/>
    <property type="evidence" value="ECO:0007669"/>
    <property type="project" value="UniProtKB-KW"/>
</dbReference>
<comment type="activity regulation">
    <text evidence="9">Activated by a monovalent cation that binds near, but not in, the active site. The most likely occupant of the site in vivo is potassium. Ion binding induces a conformational change that may alter substrate affinity.</text>
</comment>
<evidence type="ECO:0000313" key="11">
    <source>
        <dbReference type="EMBL" id="SOE17978.1"/>
    </source>
</evidence>
<evidence type="ECO:0000256" key="2">
    <source>
        <dbReference type="ARBA" id="ARBA00022723"/>
    </source>
</evidence>
<comment type="subcellular location">
    <subcellularLocation>
        <location evidence="9">Cytoplasm</location>
    </subcellularLocation>
</comment>
<dbReference type="Proteomes" id="UP000219465">
    <property type="component" value="Unassembled WGS sequence"/>
</dbReference>
<dbReference type="GO" id="GO:0019303">
    <property type="term" value="P:D-ribose catabolic process"/>
    <property type="evidence" value="ECO:0007669"/>
    <property type="project" value="UniProtKB-UniRule"/>
</dbReference>
<feature type="binding site" evidence="9">
    <location>
        <position position="288"/>
    </location>
    <ligand>
        <name>K(+)</name>
        <dbReference type="ChEBI" id="CHEBI:29103"/>
    </ligand>
</feature>
<evidence type="ECO:0000256" key="9">
    <source>
        <dbReference type="HAMAP-Rule" id="MF_01987"/>
    </source>
</evidence>
<sequence length="302" mass="30487">MITVIGSVNMDLIATTPRLPEPGETVSGTDFTTAQGGKGANQALAAQRAGAAVTMCGAVGDDAFAADALALLDGAGASLATVRHVDGPTGIAVILVGGDGENMIVVVPGANGKVTAADAEQAVAAMAEGDTLLLQMEIPETATEAALTAARANGVRSVLNIAPLTDAVERLAPLADIVIANETEFARLSGQPAETLEAARAELERLHNKTRQCMIVTLGGDGVLWARDGEISHVASLKITPVDTVGAGDTFCGYLAQGLDAGLEFSTAVRRAAVAGALACLKPGAQPSIPLSADVDARLRDT</sequence>
<reference evidence="12" key="1">
    <citation type="submission" date="2017-08" db="EMBL/GenBank/DDBJ databases">
        <authorList>
            <person name="Varghese N."/>
            <person name="Submissions S."/>
        </authorList>
    </citation>
    <scope>NUCLEOTIDE SEQUENCE [LARGE SCALE GENOMIC DNA]</scope>
    <source>
        <strain evidence="12">KCTC 23107</strain>
    </source>
</reference>
<keyword evidence="4 9" id="KW-0418">Kinase</keyword>
<proteinExistence type="inferred from homology"/>
<dbReference type="GO" id="GO:0005829">
    <property type="term" value="C:cytosol"/>
    <property type="evidence" value="ECO:0007669"/>
    <property type="project" value="TreeGrafter"/>
</dbReference>
<keyword evidence="9" id="KW-0963">Cytoplasm</keyword>
<keyword evidence="7 9" id="KW-0630">Potassium</keyword>
<dbReference type="RefSeq" id="WP_097108461.1">
    <property type="nucleotide sequence ID" value="NZ_OCPC01000004.1"/>
</dbReference>
<keyword evidence="6 9" id="KW-0460">Magnesium</keyword>
<dbReference type="PRINTS" id="PR00990">
    <property type="entry name" value="RIBOKINASE"/>
</dbReference>
<feature type="binding site" evidence="9">
    <location>
        <position position="245"/>
    </location>
    <ligand>
        <name>K(+)</name>
        <dbReference type="ChEBI" id="CHEBI:29103"/>
    </ligand>
</feature>
<feature type="binding site" evidence="9">
    <location>
        <begin position="9"/>
        <end position="11"/>
    </location>
    <ligand>
        <name>substrate</name>
    </ligand>
</feature>
<dbReference type="InterPro" id="IPR011611">
    <property type="entry name" value="PfkB_dom"/>
</dbReference>
<feature type="domain" description="Carbohydrate kinase PfkB" evidence="10">
    <location>
        <begin position="2"/>
        <end position="290"/>
    </location>
</feature>
<feature type="binding site" evidence="9">
    <location>
        <begin position="248"/>
        <end position="249"/>
    </location>
    <ligand>
        <name>ATP</name>
        <dbReference type="ChEBI" id="CHEBI:30616"/>
    </ligand>
</feature>
<dbReference type="SUPFAM" id="SSF53613">
    <property type="entry name" value="Ribokinase-like"/>
    <property type="match status" value="1"/>
</dbReference>
<dbReference type="InterPro" id="IPR029056">
    <property type="entry name" value="Ribokinase-like"/>
</dbReference>
<feature type="binding site" evidence="9">
    <location>
        <position position="243"/>
    </location>
    <ligand>
        <name>K(+)</name>
        <dbReference type="ChEBI" id="CHEBI:29103"/>
    </ligand>
</feature>
<dbReference type="AlphaFoldDB" id="A0A286ICY2"/>
<dbReference type="PANTHER" id="PTHR10584">
    <property type="entry name" value="SUGAR KINASE"/>
    <property type="match status" value="1"/>
</dbReference>
<comment type="function">
    <text evidence="9">Catalyzes the phosphorylation of ribose at O-5 in a reaction requiring ATP and magnesium. The resulting D-ribose-5-phosphate can then be used either for sythesis of nucleotides, histidine, and tryptophan, or as a component of the pentose phosphate pathway.</text>
</comment>
<dbReference type="OrthoDB" id="9775849at2"/>
<evidence type="ECO:0000256" key="7">
    <source>
        <dbReference type="ARBA" id="ARBA00022958"/>
    </source>
</evidence>
<evidence type="ECO:0000313" key="12">
    <source>
        <dbReference type="Proteomes" id="UP000219465"/>
    </source>
</evidence>
<dbReference type="UniPathway" id="UPA00916">
    <property type="reaction ID" value="UER00889"/>
</dbReference>
<evidence type="ECO:0000256" key="3">
    <source>
        <dbReference type="ARBA" id="ARBA00022741"/>
    </source>
</evidence>
<dbReference type="InterPro" id="IPR002139">
    <property type="entry name" value="Ribo/fructo_kinase"/>
</dbReference>
<name>A0A286ICY2_9HYPH</name>
<comment type="caution">
    <text evidence="9">Lacks conserved residue(s) required for the propagation of feature annotation.</text>
</comment>
<evidence type="ECO:0000256" key="6">
    <source>
        <dbReference type="ARBA" id="ARBA00022842"/>
    </source>
</evidence>
<dbReference type="EC" id="2.7.1.15" evidence="9"/>
<dbReference type="PANTHER" id="PTHR10584:SF166">
    <property type="entry name" value="RIBOKINASE"/>
    <property type="match status" value="1"/>
</dbReference>
<feature type="binding site" evidence="9">
    <location>
        <position position="279"/>
    </location>
    <ligand>
        <name>K(+)</name>
        <dbReference type="ChEBI" id="CHEBI:29103"/>
    </ligand>
</feature>
<accession>A0A286ICY2</accession>
<feature type="binding site" evidence="9">
    <location>
        <position position="284"/>
    </location>
    <ligand>
        <name>K(+)</name>
        <dbReference type="ChEBI" id="CHEBI:29103"/>
    </ligand>
</feature>
<feature type="binding site" evidence="9">
    <location>
        <position position="137"/>
    </location>
    <ligand>
        <name>substrate</name>
    </ligand>
</feature>
<evidence type="ECO:0000256" key="5">
    <source>
        <dbReference type="ARBA" id="ARBA00022840"/>
    </source>
</evidence>
<comment type="cofactor">
    <cofactor evidence="9">
        <name>Mg(2+)</name>
        <dbReference type="ChEBI" id="CHEBI:18420"/>
    </cofactor>
    <text evidence="9">Requires a divalent cation, most likely magnesium in vivo, as an electrophilic catalyst to aid phosphoryl group transfer. It is the chelate of the metal and the nucleotide that is the actual substrate.</text>
</comment>
<dbReference type="GO" id="GO:0004747">
    <property type="term" value="F:ribokinase activity"/>
    <property type="evidence" value="ECO:0007669"/>
    <property type="project" value="UniProtKB-UniRule"/>
</dbReference>
<organism evidence="11 12">
    <name type="scientific">Hoeflea halophila</name>
    <dbReference type="NCBI Taxonomy" id="714899"/>
    <lineage>
        <taxon>Bacteria</taxon>
        <taxon>Pseudomonadati</taxon>
        <taxon>Pseudomonadota</taxon>
        <taxon>Alphaproteobacteria</taxon>
        <taxon>Hyphomicrobiales</taxon>
        <taxon>Rhizobiaceae</taxon>
        <taxon>Hoeflea</taxon>
    </lineage>
</organism>
<comment type="subunit">
    <text evidence="9">Homodimer.</text>
</comment>
<evidence type="ECO:0000256" key="4">
    <source>
        <dbReference type="ARBA" id="ARBA00022777"/>
    </source>
</evidence>
<keyword evidence="12" id="KW-1185">Reference proteome</keyword>
<keyword evidence="3 9" id="KW-0547">Nucleotide-binding</keyword>
<comment type="pathway">
    <text evidence="9">Carbohydrate metabolism; D-ribose degradation; D-ribose 5-phosphate from beta-D-ribopyranose: step 2/2.</text>
</comment>
<comment type="catalytic activity">
    <reaction evidence="9">
        <text>D-ribose + ATP = D-ribose 5-phosphate + ADP + H(+)</text>
        <dbReference type="Rhea" id="RHEA:13697"/>
        <dbReference type="ChEBI" id="CHEBI:15378"/>
        <dbReference type="ChEBI" id="CHEBI:30616"/>
        <dbReference type="ChEBI" id="CHEBI:47013"/>
        <dbReference type="ChEBI" id="CHEBI:78346"/>
        <dbReference type="ChEBI" id="CHEBI:456216"/>
        <dbReference type="EC" id="2.7.1.15"/>
    </reaction>
</comment>
<keyword evidence="2 9" id="KW-0479">Metal-binding</keyword>
<dbReference type="EMBL" id="OCPC01000004">
    <property type="protein sequence ID" value="SOE17978.1"/>
    <property type="molecule type" value="Genomic_DNA"/>
</dbReference>
<gene>
    <name evidence="9" type="primary">rbsK</name>
    <name evidence="11" type="ORF">SAMN05877838_2886</name>
</gene>
<feature type="binding site" evidence="9">
    <location>
        <position position="249"/>
    </location>
    <ligand>
        <name>substrate</name>
    </ligand>
</feature>
<keyword evidence="1 9" id="KW-0808">Transferase</keyword>
<evidence type="ECO:0000256" key="8">
    <source>
        <dbReference type="ARBA" id="ARBA00023277"/>
    </source>
</evidence>
<dbReference type="GO" id="GO:0005524">
    <property type="term" value="F:ATP binding"/>
    <property type="evidence" value="ECO:0007669"/>
    <property type="project" value="UniProtKB-UniRule"/>
</dbReference>
<keyword evidence="8 9" id="KW-0119">Carbohydrate metabolism</keyword>
<dbReference type="HAMAP" id="MF_01987">
    <property type="entry name" value="Ribokinase"/>
    <property type="match status" value="1"/>
</dbReference>
<dbReference type="CDD" id="cd01174">
    <property type="entry name" value="ribokinase"/>
    <property type="match status" value="1"/>
</dbReference>
<feature type="active site" description="Proton acceptor" evidence="9">
    <location>
        <position position="249"/>
    </location>
</feature>
<feature type="binding site" evidence="9">
    <location>
        <position position="282"/>
    </location>
    <ligand>
        <name>K(+)</name>
        <dbReference type="ChEBI" id="CHEBI:29103"/>
    </ligand>
</feature>
<keyword evidence="5 9" id="KW-0067">ATP-binding</keyword>
<dbReference type="InterPro" id="IPR011877">
    <property type="entry name" value="Ribokinase"/>
</dbReference>
<comment type="similarity">
    <text evidence="9">Belongs to the carbohydrate kinase PfkB family. Ribokinase subfamily.</text>
</comment>
<feature type="binding site" evidence="9">
    <location>
        <begin position="37"/>
        <end position="41"/>
    </location>
    <ligand>
        <name>substrate</name>
    </ligand>
</feature>
<dbReference type="Pfam" id="PF00294">
    <property type="entry name" value="PfkB"/>
    <property type="match status" value="1"/>
</dbReference>
<protein>
    <recommendedName>
        <fullName evidence="9">Ribokinase</fullName>
        <shortName evidence="9">RK</shortName>
        <ecNumber evidence="9">2.7.1.15</ecNumber>
    </recommendedName>
</protein>
<feature type="binding site" evidence="9">
    <location>
        <begin position="217"/>
        <end position="222"/>
    </location>
    <ligand>
        <name>ATP</name>
        <dbReference type="ChEBI" id="CHEBI:30616"/>
    </ligand>
</feature>